<keyword evidence="3" id="KW-0186">Copper</keyword>
<keyword evidence="4" id="KW-0732">Signal</keyword>
<evidence type="ECO:0000313" key="6">
    <source>
        <dbReference type="EMBL" id="EAQ95687.2"/>
    </source>
</evidence>
<evidence type="ECO:0000256" key="4">
    <source>
        <dbReference type="SAM" id="SignalP"/>
    </source>
</evidence>
<proteinExistence type="predicted"/>
<evidence type="ECO:0000313" key="7">
    <source>
        <dbReference type="Proteomes" id="UP000019205"/>
    </source>
</evidence>
<dbReference type="InterPro" id="IPR008972">
    <property type="entry name" value="Cupredoxin"/>
</dbReference>
<dbReference type="STRING" id="314285.KT71_08707"/>
<dbReference type="AlphaFoldDB" id="A4AE72"/>
<dbReference type="OrthoDB" id="9757546at2"/>
<gene>
    <name evidence="6" type="ORF">KT71_08707</name>
</gene>
<dbReference type="GO" id="GO:0016491">
    <property type="term" value="F:oxidoreductase activity"/>
    <property type="evidence" value="ECO:0007669"/>
    <property type="project" value="UniProtKB-KW"/>
</dbReference>
<sequence length="273" mass="31087">MRLFLLLICTVLLGIPTAWAGSYHLDIAREKVNITGNAVEKITINGQIPGPTLTWHDGEDVTVTVTNHMDEDTSIHWHGILLPGEMDGVPGLNGFPGIKPGETFTYHFKIRQTGTYWYHAHSNVQEQEGVYGSLVVKPKGNDHIKADRDYVVLLSDFKEEDGNQILGNLKMSSEYYQFDRRTLGDFFSDVSEYGFSAAWKNAKDWGEMRMLPTDLSDVTGYTFLMNGKSPEQNWTGLFKAGEKVRLRFFPGIRNFWLIKCQRCKEENLSQRII</sequence>
<keyword evidence="7" id="KW-1185">Reference proteome</keyword>
<dbReference type="PANTHER" id="PTHR11709">
    <property type="entry name" value="MULTI-COPPER OXIDASE"/>
    <property type="match status" value="1"/>
</dbReference>
<feature type="domain" description="Plastocyanin-like" evidence="5">
    <location>
        <begin position="27"/>
        <end position="139"/>
    </location>
</feature>
<dbReference type="HOGENOM" id="CLU_009100_5_0_6"/>
<evidence type="ECO:0000259" key="5">
    <source>
        <dbReference type="Pfam" id="PF07732"/>
    </source>
</evidence>
<name>A4AE72_9GAMM</name>
<accession>A4AE72</accession>
<dbReference type="RefSeq" id="WP_023660247.1">
    <property type="nucleotide sequence ID" value="NZ_CM002299.1"/>
</dbReference>
<dbReference type="eggNOG" id="COG2132">
    <property type="taxonomic scope" value="Bacteria"/>
</dbReference>
<evidence type="ECO:0000256" key="2">
    <source>
        <dbReference type="ARBA" id="ARBA00023002"/>
    </source>
</evidence>
<reference evidence="6 7" key="1">
    <citation type="journal article" date="2007" name="Proc. Natl. Acad. Sci. U.S.A.">
        <title>Characterization of a marine gammaproteobacterium capable of aerobic anoxygenic photosynthesis.</title>
        <authorList>
            <person name="Fuchs B.M."/>
            <person name="Spring S."/>
            <person name="Teeling H."/>
            <person name="Quast C."/>
            <person name="Wulf J."/>
            <person name="Schattenhofer M."/>
            <person name="Yan S."/>
            <person name="Ferriera S."/>
            <person name="Johnson J."/>
            <person name="Glockner F.O."/>
            <person name="Amann R."/>
        </authorList>
    </citation>
    <scope>NUCLEOTIDE SEQUENCE [LARGE SCALE GENOMIC DNA]</scope>
    <source>
        <strain evidence="6">KT71</strain>
    </source>
</reference>
<dbReference type="Pfam" id="PF07732">
    <property type="entry name" value="Cu-oxidase_3"/>
    <property type="match status" value="1"/>
</dbReference>
<reference evidence="6 7" key="2">
    <citation type="journal article" date="2009" name="PLoS ONE">
        <title>The photosynthetic apparatus and its regulation in the aerobic gammaproteobacterium Congregibacter litoralis gen. nov., sp. nov.</title>
        <authorList>
            <person name="Spring S."/>
            <person name="Lunsdorf H."/>
            <person name="Fuchs B.M."/>
            <person name="Tindall B.J."/>
        </authorList>
    </citation>
    <scope>NUCLEOTIDE SEQUENCE [LARGE SCALE GENOMIC DNA]</scope>
    <source>
        <strain evidence="6">KT71</strain>
    </source>
</reference>
<evidence type="ECO:0000256" key="1">
    <source>
        <dbReference type="ARBA" id="ARBA00022723"/>
    </source>
</evidence>
<dbReference type="InterPro" id="IPR045087">
    <property type="entry name" value="Cu-oxidase_fam"/>
</dbReference>
<dbReference type="Gene3D" id="2.60.40.420">
    <property type="entry name" value="Cupredoxins - blue copper proteins"/>
    <property type="match status" value="1"/>
</dbReference>
<feature type="chain" id="PRO_5002665759" evidence="4">
    <location>
        <begin position="21"/>
        <end position="273"/>
    </location>
</feature>
<keyword evidence="1" id="KW-0479">Metal-binding</keyword>
<organism evidence="6 7">
    <name type="scientific">Congregibacter litoralis KT71</name>
    <dbReference type="NCBI Taxonomy" id="314285"/>
    <lineage>
        <taxon>Bacteria</taxon>
        <taxon>Pseudomonadati</taxon>
        <taxon>Pseudomonadota</taxon>
        <taxon>Gammaproteobacteria</taxon>
        <taxon>Cellvibrionales</taxon>
        <taxon>Halieaceae</taxon>
        <taxon>Congregibacter</taxon>
    </lineage>
</organism>
<keyword evidence="2" id="KW-0560">Oxidoreductase</keyword>
<feature type="signal peptide" evidence="4">
    <location>
        <begin position="1"/>
        <end position="20"/>
    </location>
</feature>
<protein>
    <submittedName>
        <fullName evidence="6">Putative multicopper oxidase</fullName>
    </submittedName>
</protein>
<dbReference type="Proteomes" id="UP000019205">
    <property type="component" value="Chromosome"/>
</dbReference>
<evidence type="ECO:0000256" key="3">
    <source>
        <dbReference type="ARBA" id="ARBA00023008"/>
    </source>
</evidence>
<dbReference type="GO" id="GO:0005507">
    <property type="term" value="F:copper ion binding"/>
    <property type="evidence" value="ECO:0007669"/>
    <property type="project" value="InterPro"/>
</dbReference>
<dbReference type="SUPFAM" id="SSF49503">
    <property type="entry name" value="Cupredoxins"/>
    <property type="match status" value="2"/>
</dbReference>
<dbReference type="PANTHER" id="PTHR11709:SF394">
    <property type="entry name" value="FI03373P-RELATED"/>
    <property type="match status" value="1"/>
</dbReference>
<dbReference type="InterPro" id="IPR011707">
    <property type="entry name" value="Cu-oxidase-like_N"/>
</dbReference>
<comment type="caution">
    <text evidence="6">The sequence shown here is derived from an EMBL/GenBank/DDBJ whole genome shotgun (WGS) entry which is preliminary data.</text>
</comment>
<dbReference type="EMBL" id="AAOA02000003">
    <property type="protein sequence ID" value="EAQ95687.2"/>
    <property type="molecule type" value="Genomic_DNA"/>
</dbReference>